<comment type="caution">
    <text evidence="1">The sequence shown here is derived from an EMBL/GenBank/DDBJ whole genome shotgun (WGS) entry which is preliminary data.</text>
</comment>
<keyword evidence="2" id="KW-1185">Reference proteome</keyword>
<gene>
    <name evidence="1" type="ORF">FHX68_1964</name>
</gene>
<evidence type="ECO:0000313" key="1">
    <source>
        <dbReference type="EMBL" id="TQM97955.1"/>
    </source>
</evidence>
<accession>A0A543KS91</accession>
<dbReference type="AlphaFoldDB" id="A0A543KS91"/>
<evidence type="ECO:0000313" key="2">
    <source>
        <dbReference type="Proteomes" id="UP000319804"/>
    </source>
</evidence>
<name>A0A543KS91_9MICO</name>
<protein>
    <recommendedName>
        <fullName evidence="3">Tetratricopeptide repeat protein</fullName>
    </recommendedName>
</protein>
<reference evidence="1 2" key="1">
    <citation type="submission" date="2019-06" db="EMBL/GenBank/DDBJ databases">
        <title>Sequencing the genomes of 1000 actinobacteria strains.</title>
        <authorList>
            <person name="Klenk H.-P."/>
        </authorList>
    </citation>
    <scope>NUCLEOTIDE SEQUENCE [LARGE SCALE GENOMIC DNA]</scope>
    <source>
        <strain evidence="1 2">DSM 20427</strain>
    </source>
</reference>
<dbReference type="Proteomes" id="UP000319804">
    <property type="component" value="Unassembled WGS sequence"/>
</dbReference>
<dbReference type="EMBL" id="VFPS01000003">
    <property type="protein sequence ID" value="TQM97955.1"/>
    <property type="molecule type" value="Genomic_DNA"/>
</dbReference>
<evidence type="ECO:0008006" key="3">
    <source>
        <dbReference type="Google" id="ProtNLM"/>
    </source>
</evidence>
<sequence>MPGGKDVTHWVTERFTLTYVPEWRATSLQWEQMLNSNPSETASAAGVPLALLQERAVTAEMLNSALRAKLIGRVDEEFEQRELGDSSIAALARLLEGRQYETALQMAQRFHEAQPQATHFAMAYAFCLIPINAARARSSLENFQPSEGSIGATIREINLASCALIDRNLDKAAEHVASIVTESDSAAWLWDPVSLVLGEPALRTLGGGGGVEAAGDEEHAESVVVVVAEAAGDAAGEFDEAVHGLGAAVG</sequence>
<proteinExistence type="predicted"/>
<organism evidence="1 2">
    <name type="scientific">Microbacterium lacticum</name>
    <dbReference type="NCBI Taxonomy" id="33885"/>
    <lineage>
        <taxon>Bacteria</taxon>
        <taxon>Bacillati</taxon>
        <taxon>Actinomycetota</taxon>
        <taxon>Actinomycetes</taxon>
        <taxon>Micrococcales</taxon>
        <taxon>Microbacteriaceae</taxon>
        <taxon>Microbacterium</taxon>
    </lineage>
</organism>